<organism evidence="1 2">
    <name type="scientific">Heliocybe sulcata</name>
    <dbReference type="NCBI Taxonomy" id="5364"/>
    <lineage>
        <taxon>Eukaryota</taxon>
        <taxon>Fungi</taxon>
        <taxon>Dikarya</taxon>
        <taxon>Basidiomycota</taxon>
        <taxon>Agaricomycotina</taxon>
        <taxon>Agaricomycetes</taxon>
        <taxon>Gloeophyllales</taxon>
        <taxon>Gloeophyllaceae</taxon>
        <taxon>Heliocybe</taxon>
    </lineage>
</organism>
<gene>
    <name evidence="1" type="ORF">OE88DRAFT_1667144</name>
</gene>
<evidence type="ECO:0000313" key="1">
    <source>
        <dbReference type="EMBL" id="TFK46864.1"/>
    </source>
</evidence>
<keyword evidence="2" id="KW-1185">Reference proteome</keyword>
<reference evidence="1 2" key="1">
    <citation type="journal article" date="2019" name="Nat. Ecol. Evol.">
        <title>Megaphylogeny resolves global patterns of mushroom evolution.</title>
        <authorList>
            <person name="Varga T."/>
            <person name="Krizsan K."/>
            <person name="Foldi C."/>
            <person name="Dima B."/>
            <person name="Sanchez-Garcia M."/>
            <person name="Sanchez-Ramirez S."/>
            <person name="Szollosi G.J."/>
            <person name="Szarkandi J.G."/>
            <person name="Papp V."/>
            <person name="Albert L."/>
            <person name="Andreopoulos W."/>
            <person name="Angelini C."/>
            <person name="Antonin V."/>
            <person name="Barry K.W."/>
            <person name="Bougher N.L."/>
            <person name="Buchanan P."/>
            <person name="Buyck B."/>
            <person name="Bense V."/>
            <person name="Catcheside P."/>
            <person name="Chovatia M."/>
            <person name="Cooper J."/>
            <person name="Damon W."/>
            <person name="Desjardin D."/>
            <person name="Finy P."/>
            <person name="Geml J."/>
            <person name="Haridas S."/>
            <person name="Hughes K."/>
            <person name="Justo A."/>
            <person name="Karasinski D."/>
            <person name="Kautmanova I."/>
            <person name="Kiss B."/>
            <person name="Kocsube S."/>
            <person name="Kotiranta H."/>
            <person name="LaButti K.M."/>
            <person name="Lechner B.E."/>
            <person name="Liimatainen K."/>
            <person name="Lipzen A."/>
            <person name="Lukacs Z."/>
            <person name="Mihaltcheva S."/>
            <person name="Morgado L.N."/>
            <person name="Niskanen T."/>
            <person name="Noordeloos M.E."/>
            <person name="Ohm R.A."/>
            <person name="Ortiz-Santana B."/>
            <person name="Ovrebo C."/>
            <person name="Racz N."/>
            <person name="Riley R."/>
            <person name="Savchenko A."/>
            <person name="Shiryaev A."/>
            <person name="Soop K."/>
            <person name="Spirin V."/>
            <person name="Szebenyi C."/>
            <person name="Tomsovsky M."/>
            <person name="Tulloss R.E."/>
            <person name="Uehling J."/>
            <person name="Grigoriev I.V."/>
            <person name="Vagvolgyi C."/>
            <person name="Papp T."/>
            <person name="Martin F.M."/>
            <person name="Miettinen O."/>
            <person name="Hibbett D.S."/>
            <person name="Nagy L.G."/>
        </authorList>
    </citation>
    <scope>NUCLEOTIDE SEQUENCE [LARGE SCALE GENOMIC DNA]</scope>
    <source>
        <strain evidence="1 2">OMC1185</strain>
    </source>
</reference>
<dbReference type="EMBL" id="ML213527">
    <property type="protein sequence ID" value="TFK46864.1"/>
    <property type="molecule type" value="Genomic_DNA"/>
</dbReference>
<sequence>MDHPNHDQLASFFGADHSEHRTTPDSSQQNVFNPGMLMPSFSSSSGTSGNMNLFTSGDLAGMLGIQGMEGGQGQSRMPQTASAEQMVLEQQLRFAKLQQLQLLQTQLFQQQVSAIYNMSDWVWAWKSCLGPAACLMLRAPR</sequence>
<dbReference type="Proteomes" id="UP000305948">
    <property type="component" value="Unassembled WGS sequence"/>
</dbReference>
<proteinExistence type="predicted"/>
<evidence type="ECO:0000313" key="2">
    <source>
        <dbReference type="Proteomes" id="UP000305948"/>
    </source>
</evidence>
<dbReference type="STRING" id="5364.A0A5C3MNK6"/>
<protein>
    <submittedName>
        <fullName evidence="1">Uncharacterized protein</fullName>
    </submittedName>
</protein>
<name>A0A5C3MNK6_9AGAM</name>
<accession>A0A5C3MNK6</accession>
<dbReference type="AlphaFoldDB" id="A0A5C3MNK6"/>